<dbReference type="EMBL" id="LRBP01000030">
    <property type="protein sequence ID" value="OII71315.1"/>
    <property type="molecule type" value="Genomic_DNA"/>
</dbReference>
<keyword evidence="2" id="KW-1185">Reference proteome</keyword>
<sequence length="269" mass="31354">MMDINILKNLDIDELIVIEARLKNSILDLNKLINELYKENCRILRHNLELNNLKNRFPNTKERIGNLLKSAFFSQFNNSEKSESIKFGCSSTTNGEYISKHGIDHGKLFSNCEEKKNYTIEKPNINYHLMPTKEAKCNQHVSYIEKIPDSIFNGNLDSNKYDLKPKPISQKLGDRVTSIEYGNMAEHTINLLIDEENYVKIRFSKFENDQSREGFVKEIIEIVGLKPIYFDCMKNLLKNIEIKNDCIENLIDIANLDPWENYHEISLKS</sequence>
<reference evidence="1 2" key="1">
    <citation type="submission" date="2016-10" db="EMBL/GenBank/DDBJ databases">
        <title>Reductive evolution of mitochondrial metabolism and differential evolution of invasion-related proteins in Cryptosporidium.</title>
        <authorList>
            <person name="Liu S."/>
            <person name="Roellig D.M."/>
            <person name="Guo Y."/>
            <person name="Li N."/>
            <person name="Frace M.A."/>
            <person name="Tang K."/>
            <person name="Zhang L."/>
            <person name="Feng Y."/>
            <person name="Xiao L."/>
        </authorList>
    </citation>
    <scope>NUCLEOTIDE SEQUENCE [LARGE SCALE GENOMIC DNA]</scope>
    <source>
        <strain evidence="1">39726</strain>
    </source>
</reference>
<name>A0A1J4MCV2_9CRYT</name>
<dbReference type="OrthoDB" id="339874at2759"/>
<dbReference type="AlphaFoldDB" id="A0A1J4MCV2"/>
<dbReference type="Proteomes" id="UP000186176">
    <property type="component" value="Unassembled WGS sequence"/>
</dbReference>
<dbReference type="RefSeq" id="XP_028873186.1">
    <property type="nucleotide sequence ID" value="XM_029018802.1"/>
</dbReference>
<gene>
    <name evidence="1" type="ORF">cubi_01790</name>
</gene>
<comment type="caution">
    <text evidence="1">The sequence shown here is derived from an EMBL/GenBank/DDBJ whole genome shotgun (WGS) entry which is preliminary data.</text>
</comment>
<organism evidence="1 2">
    <name type="scientific">Cryptosporidium ubiquitum</name>
    <dbReference type="NCBI Taxonomy" id="857276"/>
    <lineage>
        <taxon>Eukaryota</taxon>
        <taxon>Sar</taxon>
        <taxon>Alveolata</taxon>
        <taxon>Apicomplexa</taxon>
        <taxon>Conoidasida</taxon>
        <taxon>Coccidia</taxon>
        <taxon>Eucoccidiorida</taxon>
        <taxon>Eimeriorina</taxon>
        <taxon>Cryptosporidiidae</taxon>
        <taxon>Cryptosporidium</taxon>
    </lineage>
</organism>
<evidence type="ECO:0000313" key="2">
    <source>
        <dbReference type="Proteomes" id="UP000186176"/>
    </source>
</evidence>
<dbReference type="GeneID" id="39978581"/>
<evidence type="ECO:0000313" key="1">
    <source>
        <dbReference type="EMBL" id="OII71315.1"/>
    </source>
</evidence>
<proteinExistence type="predicted"/>
<accession>A0A1J4MCV2</accession>
<dbReference type="VEuPathDB" id="CryptoDB:cubi_01790"/>
<protein>
    <submittedName>
        <fullName evidence="1">Uncharacterized protein</fullName>
    </submittedName>
</protein>